<feature type="compositionally biased region" description="Basic and acidic residues" evidence="1">
    <location>
        <begin position="47"/>
        <end position="63"/>
    </location>
</feature>
<dbReference type="Gramene" id="TRITD4Av1G001200.1">
    <property type="protein sequence ID" value="TRITD4Av1G001200.1"/>
    <property type="gene ID" value="TRITD4Av1G001200"/>
</dbReference>
<accession>A0A9R0S5H6</accession>
<feature type="compositionally biased region" description="Basic and acidic residues" evidence="1">
    <location>
        <begin position="71"/>
        <end position="80"/>
    </location>
</feature>
<sequence>MAEPEVAAAAAAAMETEAPEANPSLKREREEGDDSGPVAAAEEAEEAPAKKAKVEEEAKKAEDVAGNGEEEGAKGEEGKPVKLGPKEFATAVDMFDYFFALLHSWSPNLEFNKVRPSALGFSQSLVPW</sequence>
<evidence type="ECO:0000256" key="1">
    <source>
        <dbReference type="SAM" id="MobiDB-lite"/>
    </source>
</evidence>
<evidence type="ECO:0000313" key="3">
    <source>
        <dbReference type="Proteomes" id="UP000324705"/>
    </source>
</evidence>
<dbReference type="Proteomes" id="UP000324705">
    <property type="component" value="Chromosome 4A"/>
</dbReference>
<name>A0A9R0S5H6_TRITD</name>
<proteinExistence type="predicted"/>
<feature type="compositionally biased region" description="Low complexity" evidence="1">
    <location>
        <begin position="1"/>
        <end position="21"/>
    </location>
</feature>
<dbReference type="EMBL" id="LT934117">
    <property type="protein sequence ID" value="VAH86911.1"/>
    <property type="molecule type" value="Genomic_DNA"/>
</dbReference>
<reference evidence="2 3" key="1">
    <citation type="submission" date="2017-09" db="EMBL/GenBank/DDBJ databases">
        <authorList>
            <consortium name="International Durum Wheat Genome Sequencing Consortium (IDWGSC)"/>
            <person name="Milanesi L."/>
        </authorList>
    </citation>
    <scope>NUCLEOTIDE SEQUENCE [LARGE SCALE GENOMIC DNA]</scope>
    <source>
        <strain evidence="3">cv. Svevo</strain>
    </source>
</reference>
<feature type="region of interest" description="Disordered" evidence="1">
    <location>
        <begin position="1"/>
        <end position="82"/>
    </location>
</feature>
<keyword evidence="3" id="KW-1185">Reference proteome</keyword>
<dbReference type="AlphaFoldDB" id="A0A9R0S5H6"/>
<evidence type="ECO:0000313" key="2">
    <source>
        <dbReference type="EMBL" id="VAH86911.1"/>
    </source>
</evidence>
<organism evidence="2 3">
    <name type="scientific">Triticum turgidum subsp. durum</name>
    <name type="common">Durum wheat</name>
    <name type="synonym">Triticum durum</name>
    <dbReference type="NCBI Taxonomy" id="4567"/>
    <lineage>
        <taxon>Eukaryota</taxon>
        <taxon>Viridiplantae</taxon>
        <taxon>Streptophyta</taxon>
        <taxon>Embryophyta</taxon>
        <taxon>Tracheophyta</taxon>
        <taxon>Spermatophyta</taxon>
        <taxon>Magnoliopsida</taxon>
        <taxon>Liliopsida</taxon>
        <taxon>Poales</taxon>
        <taxon>Poaceae</taxon>
        <taxon>BOP clade</taxon>
        <taxon>Pooideae</taxon>
        <taxon>Triticodae</taxon>
        <taxon>Triticeae</taxon>
        <taxon>Triticinae</taxon>
        <taxon>Triticum</taxon>
    </lineage>
</organism>
<protein>
    <submittedName>
        <fullName evidence="2">Uncharacterized protein</fullName>
    </submittedName>
</protein>
<gene>
    <name evidence="2" type="ORF">TRITD_4Av1G001200</name>
</gene>